<name>A0A9P6TDW3_9BASI</name>
<keyword evidence="3" id="KW-0472">Membrane</keyword>
<gene>
    <name evidence="4" type="ORF">CROQUDRAFT_655244</name>
</gene>
<evidence type="ECO:0008006" key="6">
    <source>
        <dbReference type="Google" id="ProtNLM"/>
    </source>
</evidence>
<reference evidence="4" key="1">
    <citation type="submission" date="2013-11" db="EMBL/GenBank/DDBJ databases">
        <title>Genome sequence of the fusiform rust pathogen reveals effectors for host alternation and coevolution with pine.</title>
        <authorList>
            <consortium name="DOE Joint Genome Institute"/>
            <person name="Smith K."/>
            <person name="Pendleton A."/>
            <person name="Kubisiak T."/>
            <person name="Anderson C."/>
            <person name="Salamov A."/>
            <person name="Aerts A."/>
            <person name="Riley R."/>
            <person name="Clum A."/>
            <person name="Lindquist E."/>
            <person name="Ence D."/>
            <person name="Campbell M."/>
            <person name="Kronenberg Z."/>
            <person name="Feau N."/>
            <person name="Dhillon B."/>
            <person name="Hamelin R."/>
            <person name="Burleigh J."/>
            <person name="Smith J."/>
            <person name="Yandell M."/>
            <person name="Nelson C."/>
            <person name="Grigoriev I."/>
            <person name="Davis J."/>
        </authorList>
    </citation>
    <scope>NUCLEOTIDE SEQUENCE</scope>
    <source>
        <strain evidence="4">G11</strain>
    </source>
</reference>
<evidence type="ECO:0000313" key="4">
    <source>
        <dbReference type="EMBL" id="KAG0148120.1"/>
    </source>
</evidence>
<evidence type="ECO:0000313" key="5">
    <source>
        <dbReference type="Proteomes" id="UP000886653"/>
    </source>
</evidence>
<dbReference type="Gene3D" id="3.90.550.20">
    <property type="match status" value="1"/>
</dbReference>
<keyword evidence="3" id="KW-0812">Transmembrane</keyword>
<comment type="caution">
    <text evidence="4">The sequence shown here is derived from an EMBL/GenBank/DDBJ whole genome shotgun (WGS) entry which is preliminary data.</text>
</comment>
<dbReference type="Pfam" id="PF04488">
    <property type="entry name" value="Gly_transf_sug"/>
    <property type="match status" value="1"/>
</dbReference>
<comment type="similarity">
    <text evidence="1">Belongs to the glycosyltransferase 32 family.</text>
</comment>
<dbReference type="InterPro" id="IPR029044">
    <property type="entry name" value="Nucleotide-diphossugar_trans"/>
</dbReference>
<dbReference type="Proteomes" id="UP000886653">
    <property type="component" value="Unassembled WGS sequence"/>
</dbReference>
<protein>
    <recommendedName>
        <fullName evidence="6">Glycosyltransferase family 32 protein</fullName>
    </recommendedName>
</protein>
<organism evidence="4 5">
    <name type="scientific">Cronartium quercuum f. sp. fusiforme G11</name>
    <dbReference type="NCBI Taxonomy" id="708437"/>
    <lineage>
        <taxon>Eukaryota</taxon>
        <taxon>Fungi</taxon>
        <taxon>Dikarya</taxon>
        <taxon>Basidiomycota</taxon>
        <taxon>Pucciniomycotina</taxon>
        <taxon>Pucciniomycetes</taxon>
        <taxon>Pucciniales</taxon>
        <taxon>Coleosporiaceae</taxon>
        <taxon>Cronartium</taxon>
    </lineage>
</organism>
<evidence type="ECO:0000256" key="1">
    <source>
        <dbReference type="ARBA" id="ARBA00009003"/>
    </source>
</evidence>
<dbReference type="OrthoDB" id="409543at2759"/>
<proteinExistence type="inferred from homology"/>
<sequence length="526" mass="60268">MPNKSSRYAPIPTKDRDDSPTIHTHININQNIDHPPPSPLSLYPPSPHPNSFQSWSESLVSFGLQSLSKLTIYFSALSDSLPSRDKSINTHFRFRRLWFLYLFAFSTTAIILILLSIFHLNLTESFTNLFKRPTTRLLDAEDDFRWPKAGPRYFSRPSRPPPQQIPFLLNRFGYPDSPSHQSTNRSNTSIPYDHQLDLEPVPSILHVVPPGKNVFSYLQWLSITSAVTKISPSRTMAHMIIGTIPEPGTNFWWDEVIKLPGLEIHEVEDKTSIFGNPILDVSHKTDVIRLEMLKMYGGIYLDTDVLVLRSFEELMTGTEEVIMGVEKADGTLVHPTLINGLCNAVIIAKRNSKFLIEWYDRYRSFQGRPFRGGGIWNYHSVILPWAMAKDASEKQTPITVLDHQSFFMPLWDDPGLRMIHGTLNNSIKTSEDLESKQHDENLPTQAGFDLESTGQFAYHMWHHLLDERISIATDELLKSANDLSPEDTLERDSSFNLIARKYLSNQLLDRYQLYQQNHPKPAPDQT</sequence>
<dbReference type="SUPFAM" id="SSF53448">
    <property type="entry name" value="Nucleotide-diphospho-sugar transferases"/>
    <property type="match status" value="1"/>
</dbReference>
<feature type="region of interest" description="Disordered" evidence="2">
    <location>
        <begin position="1"/>
        <end position="23"/>
    </location>
</feature>
<feature type="transmembrane region" description="Helical" evidence="3">
    <location>
        <begin position="98"/>
        <end position="120"/>
    </location>
</feature>
<keyword evidence="3" id="KW-1133">Transmembrane helix</keyword>
<dbReference type="AlphaFoldDB" id="A0A9P6TDW3"/>
<keyword evidence="5" id="KW-1185">Reference proteome</keyword>
<evidence type="ECO:0000256" key="2">
    <source>
        <dbReference type="SAM" id="MobiDB-lite"/>
    </source>
</evidence>
<dbReference type="PANTHER" id="PTHR46830">
    <property type="entry name" value="TRANSFERASE, PUTATIVE-RELATED"/>
    <property type="match status" value="1"/>
</dbReference>
<dbReference type="EMBL" id="MU167240">
    <property type="protein sequence ID" value="KAG0148120.1"/>
    <property type="molecule type" value="Genomic_DNA"/>
</dbReference>
<accession>A0A9P6TDW3</accession>
<dbReference type="PANTHER" id="PTHR46830:SF2">
    <property type="entry name" value="ALPHA-1,4-N-ACETYLGLUCOSAMINYLTRANSFERASE"/>
    <property type="match status" value="1"/>
</dbReference>
<dbReference type="InterPro" id="IPR007577">
    <property type="entry name" value="GlycoTrfase_DXD_sugar-bd_CS"/>
</dbReference>
<evidence type="ECO:0000256" key="3">
    <source>
        <dbReference type="SAM" id="Phobius"/>
    </source>
</evidence>